<evidence type="ECO:0000313" key="1">
    <source>
        <dbReference type="EMBL" id="KAL0130306.1"/>
    </source>
</evidence>
<gene>
    <name evidence="1" type="ORF">PUN28_002141</name>
</gene>
<proteinExistence type="predicted"/>
<dbReference type="SUPFAM" id="SSF54001">
    <property type="entry name" value="Cysteine proteinases"/>
    <property type="match status" value="1"/>
</dbReference>
<dbReference type="AlphaFoldDB" id="A0AAW2GSV9"/>
<evidence type="ECO:0008006" key="3">
    <source>
        <dbReference type="Google" id="ProtNLM"/>
    </source>
</evidence>
<dbReference type="InterPro" id="IPR038765">
    <property type="entry name" value="Papain-like_cys_pep_sf"/>
</dbReference>
<accession>A0AAW2GSV9</accession>
<dbReference type="Proteomes" id="UP001430953">
    <property type="component" value="Unassembled WGS sequence"/>
</dbReference>
<dbReference type="EMBL" id="JADYXP020000002">
    <property type="protein sequence ID" value="KAL0130306.1"/>
    <property type="molecule type" value="Genomic_DNA"/>
</dbReference>
<organism evidence="1 2">
    <name type="scientific">Cardiocondyla obscurior</name>
    <dbReference type="NCBI Taxonomy" id="286306"/>
    <lineage>
        <taxon>Eukaryota</taxon>
        <taxon>Metazoa</taxon>
        <taxon>Ecdysozoa</taxon>
        <taxon>Arthropoda</taxon>
        <taxon>Hexapoda</taxon>
        <taxon>Insecta</taxon>
        <taxon>Pterygota</taxon>
        <taxon>Neoptera</taxon>
        <taxon>Endopterygota</taxon>
        <taxon>Hymenoptera</taxon>
        <taxon>Apocrita</taxon>
        <taxon>Aculeata</taxon>
        <taxon>Formicoidea</taxon>
        <taxon>Formicidae</taxon>
        <taxon>Myrmicinae</taxon>
        <taxon>Cardiocondyla</taxon>
    </lineage>
</organism>
<dbReference type="PANTHER" id="PTHR34718">
    <property type="entry name" value="PHD-TYPE DOMAIN-CONTAINING PROTEIN"/>
    <property type="match status" value="1"/>
</dbReference>
<sequence length="119" mass="13687">MCNNTYDSLAAKEKNYIRLRYPTVRQCNIIFEKVDVQPDAISCGIYAAAFATTVALGDNPCNIKYSKNVKCMRQHFMTVIEGNELLPFPIRNKKPETPIQMILFLIRMRYICFATTLVI</sequence>
<reference evidence="1 2" key="1">
    <citation type="submission" date="2023-03" db="EMBL/GenBank/DDBJ databases">
        <title>High recombination rates correlate with genetic variation in Cardiocondyla obscurior ants.</title>
        <authorList>
            <person name="Errbii M."/>
        </authorList>
    </citation>
    <scope>NUCLEOTIDE SEQUENCE [LARGE SCALE GENOMIC DNA]</scope>
    <source>
        <strain evidence="1">Alpha-2009</strain>
        <tissue evidence="1">Whole body</tissue>
    </source>
</reference>
<evidence type="ECO:0000313" key="2">
    <source>
        <dbReference type="Proteomes" id="UP001430953"/>
    </source>
</evidence>
<keyword evidence="2" id="KW-1185">Reference proteome</keyword>
<comment type="caution">
    <text evidence="1">The sequence shown here is derived from an EMBL/GenBank/DDBJ whole genome shotgun (WGS) entry which is preliminary data.</text>
</comment>
<name>A0AAW2GSV9_9HYME</name>
<dbReference type="PANTHER" id="PTHR34718:SF2">
    <property type="entry name" value="PHD-TYPE DOMAIN-CONTAINING PROTEIN"/>
    <property type="match status" value="1"/>
</dbReference>
<protein>
    <recommendedName>
        <fullName evidence="3">Ubiquitin-like protease family profile domain-containing protein</fullName>
    </recommendedName>
</protein>